<dbReference type="InterPro" id="IPR001077">
    <property type="entry name" value="COMT_C"/>
</dbReference>
<feature type="domain" description="O-methyltransferase C-terminal" evidence="4">
    <location>
        <begin position="206"/>
        <end position="350"/>
    </location>
</feature>
<name>M7THL0_EUTLA</name>
<dbReference type="Proteomes" id="UP000012174">
    <property type="component" value="Unassembled WGS sequence"/>
</dbReference>
<dbReference type="EMBL" id="KB706085">
    <property type="protein sequence ID" value="EMR69431.1"/>
    <property type="molecule type" value="Genomic_DNA"/>
</dbReference>
<dbReference type="KEGG" id="ela:UCREL1_3549"/>
<evidence type="ECO:0000256" key="2">
    <source>
        <dbReference type="ARBA" id="ARBA00022679"/>
    </source>
</evidence>
<evidence type="ECO:0000259" key="4">
    <source>
        <dbReference type="Pfam" id="PF00891"/>
    </source>
</evidence>
<dbReference type="GO" id="GO:0008171">
    <property type="term" value="F:O-methyltransferase activity"/>
    <property type="evidence" value="ECO:0007669"/>
    <property type="project" value="InterPro"/>
</dbReference>
<keyword evidence="3" id="KW-0949">S-adenosyl-L-methionine</keyword>
<dbReference type="AlphaFoldDB" id="M7THL0"/>
<accession>M7THL0</accession>
<keyword evidence="6" id="KW-1185">Reference proteome</keyword>
<organism evidence="5 6">
    <name type="scientific">Eutypa lata (strain UCR-EL1)</name>
    <name type="common">Grapevine dieback disease fungus</name>
    <name type="synonym">Eutypa armeniacae</name>
    <dbReference type="NCBI Taxonomy" id="1287681"/>
    <lineage>
        <taxon>Eukaryota</taxon>
        <taxon>Fungi</taxon>
        <taxon>Dikarya</taxon>
        <taxon>Ascomycota</taxon>
        <taxon>Pezizomycotina</taxon>
        <taxon>Sordariomycetes</taxon>
        <taxon>Xylariomycetidae</taxon>
        <taxon>Xylariales</taxon>
        <taxon>Diatrypaceae</taxon>
        <taxon>Eutypa</taxon>
    </lineage>
</organism>
<dbReference type="eggNOG" id="KOG3178">
    <property type="taxonomic scope" value="Eukaryota"/>
</dbReference>
<keyword evidence="2" id="KW-0808">Transferase</keyword>
<dbReference type="Pfam" id="PF00891">
    <property type="entry name" value="Methyltransf_2"/>
    <property type="match status" value="1"/>
</dbReference>
<dbReference type="HOGENOM" id="CLU_005533_1_4_1"/>
<dbReference type="SUPFAM" id="SSF53335">
    <property type="entry name" value="S-adenosyl-L-methionine-dependent methyltransferases"/>
    <property type="match status" value="1"/>
</dbReference>
<proteinExistence type="predicted"/>
<sequence>MAPMNRIIELSSIIAKETVKLNEYFVDNELPTPSLDTDALWSLPIPGAATDMEASRVAVIDACSELKALMTGPKALLHFKAGWTAYASVKAILRFKLDRSFPIGESASFESMSKFSGLNVKIVRRIVRHAIINHRFFQEKAPGVITHSALTTVLASDDIMRNSLVVELDEFWPAAVKMADAMEKWPNSEENNETGFSLANNSDKSMFDIFAEDPERAGRFGMYFSRDKESPNALLDNYPWASKETIVDVGGSHGSVAINLAERFPHIKCVVQDLPDTVTEGVSRLPPGLRDRITFMAHDFFTQQPVTADVYYFRSIFHNWADKYCIKILQNLIPALKPGARILIHERILPGLETLSTVDAQRTM</sequence>
<dbReference type="OrthoDB" id="1606438at2759"/>
<dbReference type="STRING" id="1287681.M7THL0"/>
<dbReference type="PROSITE" id="PS51683">
    <property type="entry name" value="SAM_OMT_II"/>
    <property type="match status" value="1"/>
</dbReference>
<dbReference type="InterPro" id="IPR016461">
    <property type="entry name" value="COMT-like"/>
</dbReference>
<dbReference type="PANTHER" id="PTHR43712">
    <property type="entry name" value="PUTATIVE (AFU_ORTHOLOGUE AFUA_4G14580)-RELATED"/>
    <property type="match status" value="1"/>
</dbReference>
<evidence type="ECO:0000256" key="1">
    <source>
        <dbReference type="ARBA" id="ARBA00022603"/>
    </source>
</evidence>
<protein>
    <submittedName>
        <fullName evidence="5">Putative o-protein</fullName>
    </submittedName>
</protein>
<gene>
    <name evidence="5" type="ORF">UCREL1_3549</name>
</gene>
<evidence type="ECO:0000313" key="6">
    <source>
        <dbReference type="Proteomes" id="UP000012174"/>
    </source>
</evidence>
<dbReference type="Gene3D" id="3.40.50.150">
    <property type="entry name" value="Vaccinia Virus protein VP39"/>
    <property type="match status" value="1"/>
</dbReference>
<reference evidence="6" key="1">
    <citation type="journal article" date="2013" name="Genome Announc.">
        <title>Draft genome sequence of the grapevine dieback fungus Eutypa lata UCR-EL1.</title>
        <authorList>
            <person name="Blanco-Ulate B."/>
            <person name="Rolshausen P.E."/>
            <person name="Cantu D."/>
        </authorList>
    </citation>
    <scope>NUCLEOTIDE SEQUENCE [LARGE SCALE GENOMIC DNA]</scope>
    <source>
        <strain evidence="6">UCR-EL1</strain>
    </source>
</reference>
<evidence type="ECO:0000256" key="3">
    <source>
        <dbReference type="ARBA" id="ARBA00022691"/>
    </source>
</evidence>
<dbReference type="GO" id="GO:0032259">
    <property type="term" value="P:methylation"/>
    <property type="evidence" value="ECO:0007669"/>
    <property type="project" value="UniProtKB-KW"/>
</dbReference>
<evidence type="ECO:0000313" key="5">
    <source>
        <dbReference type="EMBL" id="EMR69431.1"/>
    </source>
</evidence>
<dbReference type="InterPro" id="IPR029063">
    <property type="entry name" value="SAM-dependent_MTases_sf"/>
</dbReference>
<dbReference type="PANTHER" id="PTHR43712:SF12">
    <property type="entry name" value="STERIGMATOCYSTIN 8-O-METHYLTRANSFERASE"/>
    <property type="match status" value="1"/>
</dbReference>
<dbReference type="OMA" id="ELPWHEE"/>
<keyword evidence="1" id="KW-0489">Methyltransferase</keyword>